<feature type="transmembrane region" description="Helical" evidence="1">
    <location>
        <begin position="37"/>
        <end position="59"/>
    </location>
</feature>
<reference evidence="2 3" key="1">
    <citation type="submission" date="2023-08" db="EMBL/GenBank/DDBJ databases">
        <title>A Necator americanus chromosomal reference genome.</title>
        <authorList>
            <person name="Ilik V."/>
            <person name="Petrzelkova K.J."/>
            <person name="Pardy F."/>
            <person name="Fuh T."/>
            <person name="Niatou-Singa F.S."/>
            <person name="Gouil Q."/>
            <person name="Baker L."/>
            <person name="Ritchie M.E."/>
            <person name="Jex A.R."/>
            <person name="Gazzola D."/>
            <person name="Li H."/>
            <person name="Toshio Fujiwara R."/>
            <person name="Zhan B."/>
            <person name="Aroian R.V."/>
            <person name="Pafco B."/>
            <person name="Schwarz E.M."/>
        </authorList>
    </citation>
    <scope>NUCLEOTIDE SEQUENCE [LARGE SCALE GENOMIC DNA]</scope>
    <source>
        <strain evidence="2 3">Aroian</strain>
        <tissue evidence="2">Whole animal</tissue>
    </source>
</reference>
<keyword evidence="1" id="KW-0812">Transmembrane</keyword>
<protein>
    <submittedName>
        <fullName evidence="2">Uncharacterized protein</fullName>
    </submittedName>
</protein>
<feature type="transmembrane region" description="Helical" evidence="1">
    <location>
        <begin position="107"/>
        <end position="129"/>
    </location>
</feature>
<proteinExistence type="predicted"/>
<sequence length="272" mass="31556">MPFFSSTHNIISLAAQLEKSIAVAAQMSYVSRLFPPYYKYAVFLFVGFQFLYCAFVLAISEAYYKSAALILPIAYRMFDDTVKKNVPGFDWTQEEQHQLEMYKYKMMILWVVSTVGVLLCMLIIIPQFFDFNDRKGNPSHLCLVHRRLGWVMFAIMAVFVMTMLLAVLWAWFGCGAASRSFHEHFGLAEKEEIFLTELEEKLDCISDDDKEVLDEHRCWQNVSIGFVHDLWLDLLLYVYVVGNILAFLAIPFFNKLLIKPDDDDVDEKLLEA</sequence>
<organism evidence="2 3">
    <name type="scientific">Necator americanus</name>
    <name type="common">Human hookworm</name>
    <dbReference type="NCBI Taxonomy" id="51031"/>
    <lineage>
        <taxon>Eukaryota</taxon>
        <taxon>Metazoa</taxon>
        <taxon>Ecdysozoa</taxon>
        <taxon>Nematoda</taxon>
        <taxon>Chromadorea</taxon>
        <taxon>Rhabditida</taxon>
        <taxon>Rhabditina</taxon>
        <taxon>Rhabditomorpha</taxon>
        <taxon>Strongyloidea</taxon>
        <taxon>Ancylostomatidae</taxon>
        <taxon>Bunostominae</taxon>
        <taxon>Necator</taxon>
    </lineage>
</organism>
<dbReference type="EMBL" id="JAVFWL010000002">
    <property type="protein sequence ID" value="KAK6736982.1"/>
    <property type="molecule type" value="Genomic_DNA"/>
</dbReference>
<accession>A0ABR1CEV8</accession>
<name>A0ABR1CEV8_NECAM</name>
<feature type="transmembrane region" description="Helical" evidence="1">
    <location>
        <begin position="149"/>
        <end position="172"/>
    </location>
</feature>
<dbReference type="Proteomes" id="UP001303046">
    <property type="component" value="Unassembled WGS sequence"/>
</dbReference>
<comment type="caution">
    <text evidence="2">The sequence shown here is derived from an EMBL/GenBank/DDBJ whole genome shotgun (WGS) entry which is preliminary data.</text>
</comment>
<feature type="transmembrane region" description="Helical" evidence="1">
    <location>
        <begin position="234"/>
        <end position="253"/>
    </location>
</feature>
<gene>
    <name evidence="2" type="primary">Necator_chrII.g7379</name>
    <name evidence="2" type="ORF">RB195_019586</name>
</gene>
<keyword evidence="3" id="KW-1185">Reference proteome</keyword>
<evidence type="ECO:0000313" key="3">
    <source>
        <dbReference type="Proteomes" id="UP001303046"/>
    </source>
</evidence>
<evidence type="ECO:0000256" key="1">
    <source>
        <dbReference type="SAM" id="Phobius"/>
    </source>
</evidence>
<evidence type="ECO:0000313" key="2">
    <source>
        <dbReference type="EMBL" id="KAK6736982.1"/>
    </source>
</evidence>
<keyword evidence="1" id="KW-0472">Membrane</keyword>
<keyword evidence="1" id="KW-1133">Transmembrane helix</keyword>